<evidence type="ECO:0000256" key="1">
    <source>
        <dbReference type="SAM" id="SignalP"/>
    </source>
</evidence>
<dbReference type="KEGG" id="apuu:APUU_11199A"/>
<organism evidence="3 4">
    <name type="scientific">Aspergillus puulaauensis</name>
    <dbReference type="NCBI Taxonomy" id="1220207"/>
    <lineage>
        <taxon>Eukaryota</taxon>
        <taxon>Fungi</taxon>
        <taxon>Dikarya</taxon>
        <taxon>Ascomycota</taxon>
        <taxon>Pezizomycotina</taxon>
        <taxon>Eurotiomycetes</taxon>
        <taxon>Eurotiomycetidae</taxon>
        <taxon>Eurotiales</taxon>
        <taxon>Aspergillaceae</taxon>
        <taxon>Aspergillus</taxon>
    </lineage>
</organism>
<feature type="signal peptide" evidence="1">
    <location>
        <begin position="1"/>
        <end position="18"/>
    </location>
</feature>
<dbReference type="GeneID" id="64968376"/>
<dbReference type="InterPro" id="IPR053145">
    <property type="entry name" value="AB_hydrolase_Est10"/>
</dbReference>
<evidence type="ECO:0000313" key="4">
    <source>
        <dbReference type="Proteomes" id="UP000654913"/>
    </source>
</evidence>
<evidence type="ECO:0000313" key="3">
    <source>
        <dbReference type="EMBL" id="BCS18371.1"/>
    </source>
</evidence>
<dbReference type="Pfam" id="PF12697">
    <property type="entry name" value="Abhydrolase_6"/>
    <property type="match status" value="1"/>
</dbReference>
<dbReference type="InterPro" id="IPR029058">
    <property type="entry name" value="AB_hydrolase_fold"/>
</dbReference>
<feature type="chain" id="PRO_5030573341" description="AB hydrolase-1 domain-containing protein" evidence="1">
    <location>
        <begin position="19"/>
        <end position="452"/>
    </location>
</feature>
<dbReference type="OrthoDB" id="10249433at2759"/>
<accession>A0A7R8AGW0</accession>
<keyword evidence="1" id="KW-0732">Signal</keyword>
<dbReference type="EMBL" id="AP024443">
    <property type="protein sequence ID" value="BCS18371.1"/>
    <property type="molecule type" value="Genomic_DNA"/>
</dbReference>
<dbReference type="GO" id="GO:0052689">
    <property type="term" value="F:carboxylic ester hydrolase activity"/>
    <property type="evidence" value="ECO:0007669"/>
    <property type="project" value="TreeGrafter"/>
</dbReference>
<protein>
    <recommendedName>
        <fullName evidence="2">AB hydrolase-1 domain-containing protein</fullName>
    </recommendedName>
</protein>
<dbReference type="InterPro" id="IPR000073">
    <property type="entry name" value="AB_hydrolase_1"/>
</dbReference>
<feature type="domain" description="AB hydrolase-1" evidence="2">
    <location>
        <begin position="212"/>
        <end position="419"/>
    </location>
</feature>
<dbReference type="PANTHER" id="PTHR43265:SF1">
    <property type="entry name" value="ESTERASE ESTD"/>
    <property type="match status" value="1"/>
</dbReference>
<dbReference type="SUPFAM" id="SSF53474">
    <property type="entry name" value="alpha/beta-Hydrolases"/>
    <property type="match status" value="1"/>
</dbReference>
<evidence type="ECO:0000259" key="2">
    <source>
        <dbReference type="Pfam" id="PF12697"/>
    </source>
</evidence>
<dbReference type="PANTHER" id="PTHR43265">
    <property type="entry name" value="ESTERASE ESTD"/>
    <property type="match status" value="1"/>
</dbReference>
<sequence length="452" mass="50619">MPWATWTKMTALFNWITAHINPWASPNKQQITHHVHSIIHQLNTSHWNNVKSQFIFPLRFLLPEYVLEKGWNIVCKSFGPLQSIGDPITSTGWLLTTVKVPLRFQRAEFGMLLLITSWGGLVGLRFFSLNKLGLGPGWQAPSYADDAHETEITLGEGRFKVGATLCLPSTIHEELESKFPCIIFLGGSGPLDRDSTVEENKPFKDLALGLASHGIASIRFDKATFTHRKVFSKRKDITLTDEYVEHATDAISQAQAHPRIRAGSIYVLGHSLGAVVAPRIAGMDGVSGCILMAGPAEPIYRSFVRQLRYIKTLDGPESLYLGKQIEDAEVRAEVADGEDLTMATPAKKLPFGIRAAYWLDYRRFEPIRTAECLGKPVAVFQGERDYQVTVEDDYGVWWEALRGKEGVKFYLYEGLNHLFVYGNGMPTPLEYGVPGNVDKRVVDDLARWIGNK</sequence>
<dbReference type="Gene3D" id="3.40.50.1820">
    <property type="entry name" value="alpha/beta hydrolase"/>
    <property type="match status" value="1"/>
</dbReference>
<proteinExistence type="predicted"/>
<reference evidence="3" key="1">
    <citation type="submission" date="2021-01" db="EMBL/GenBank/DDBJ databases">
        <authorList>
            <consortium name="Aspergillus puulaauensis MK2 genome sequencing consortium"/>
            <person name="Kazuki M."/>
            <person name="Futagami T."/>
        </authorList>
    </citation>
    <scope>NUCLEOTIDE SEQUENCE</scope>
    <source>
        <strain evidence="3">MK2</strain>
    </source>
</reference>
<gene>
    <name evidence="3" type="ORF">APUU_11199A</name>
</gene>
<dbReference type="RefSeq" id="XP_041550565.1">
    <property type="nucleotide sequence ID" value="XM_041695645.1"/>
</dbReference>
<dbReference type="AlphaFoldDB" id="A0A7R8AGW0"/>
<name>A0A7R8AGW0_9EURO</name>
<dbReference type="Proteomes" id="UP000654913">
    <property type="component" value="Chromosome 1"/>
</dbReference>
<reference evidence="3" key="2">
    <citation type="submission" date="2021-02" db="EMBL/GenBank/DDBJ databases">
        <title>Aspergillus puulaauensis MK2 genome sequence.</title>
        <authorList>
            <person name="Futagami T."/>
            <person name="Mori K."/>
            <person name="Kadooka C."/>
            <person name="Tanaka T."/>
        </authorList>
    </citation>
    <scope>NUCLEOTIDE SEQUENCE</scope>
    <source>
        <strain evidence="3">MK2</strain>
    </source>
</reference>
<keyword evidence="4" id="KW-1185">Reference proteome</keyword>